<protein>
    <submittedName>
        <fullName evidence="1">Uncharacterized protein</fullName>
    </submittedName>
</protein>
<dbReference type="KEGG" id="plig:NAG76_23045"/>
<dbReference type="AlphaFoldDB" id="A0A9J6ZER4"/>
<proteinExistence type="predicted"/>
<accession>A0A9J6ZER4</accession>
<reference evidence="1" key="1">
    <citation type="submission" date="2022-05" db="EMBL/GenBank/DDBJ databases">
        <title>Novel bacterial taxa in a minimal lignocellulolytic consortium and its capacity to transform plastics disclosed by genome-resolved metagenomics.</title>
        <authorList>
            <person name="Rodriguez C.A.D."/>
            <person name="Diaz-Garcia L."/>
            <person name="Herrera K."/>
            <person name="Tarazona N.A."/>
            <person name="Sproer C."/>
            <person name="Overmann J."/>
            <person name="Jimenez D.J."/>
        </authorList>
    </citation>
    <scope>NUCLEOTIDE SEQUENCE</scope>
    <source>
        <strain evidence="1">MAG5</strain>
    </source>
</reference>
<gene>
    <name evidence="1" type="ORF">NAG76_23045</name>
</gene>
<dbReference type="Proteomes" id="UP001056756">
    <property type="component" value="Chromosome"/>
</dbReference>
<dbReference type="EMBL" id="CP097899">
    <property type="protein sequence ID" value="URN94658.1"/>
    <property type="molecule type" value="Genomic_DNA"/>
</dbReference>
<sequence length="157" mass="18740">MSQRLYANLYHINTSSHQRAFVNRCLLRYEAIHRYQSPLIELPLPMKVQEVGFQNREDDPQRKRVAQRTYCVREHTQAFDGGHIRCRVTYKAIHRYQSSLIELPLPLKVQEVGFQNQEDDPQQKRVAQRTYCVREHTQAFDGGHIRCRVTYKAIHRY</sequence>
<evidence type="ECO:0000313" key="1">
    <source>
        <dbReference type="EMBL" id="URN94658.1"/>
    </source>
</evidence>
<name>A0A9J6ZER4_9BACL</name>
<evidence type="ECO:0000313" key="2">
    <source>
        <dbReference type="Proteomes" id="UP001056756"/>
    </source>
</evidence>
<organism evidence="1 2">
    <name type="scientific">Candidatus Pristimantibacillus lignocellulolyticus</name>
    <dbReference type="NCBI Taxonomy" id="2994561"/>
    <lineage>
        <taxon>Bacteria</taxon>
        <taxon>Bacillati</taxon>
        <taxon>Bacillota</taxon>
        <taxon>Bacilli</taxon>
        <taxon>Bacillales</taxon>
        <taxon>Paenibacillaceae</taxon>
        <taxon>Candidatus Pristimantibacillus</taxon>
    </lineage>
</organism>